<sequence length="529" mass="59155">MQGIVVRGTTLAAHSNDYVQTVAQHSLLLCLPNELLDSVLTNLPCQDINDLRLHCRQARMKTFPFWSRSYFRTRQFMIDAYSLQTLVDISRHPQLSRVLTHLVIGVDEIDTKDTLAYIRASKARNPHNRPSLFQYWRDAASAQQALLNTGRAIDLLSSAMAHLPNLDKVSVSGSKLFAHAPYYSKTFHYLDLGMRSYGSSAHQMQPRHTTSGMPNSKGFIDRVFNVVLNSLVRSAPKITSLQTRLSNDDTLNYMDDEAFNLLPLAPMQTSAATVLGSLTELHLEVSLESQLLEKVDNLIEHDHIFNTSNFGLRRLLGLARNLQCLTLKFVGGETIEGHCDFTAWLSEPAGRPLEDAYDGNENASSKSHTSVAWNPPPISLPFLRRLVLQGLFISPGQLRATFTKFHDLKSAALQGVYLRRCFIDSPPVPEYSDEMENTWAEFFRGSHSALSNLESLELHNLATMQYREDPIDGVSVASKDVDLVVFVPEEGGAEFAHSFMTVTNFGRDALHKLAGQIRLGRDLIAAVDQ</sequence>
<protein>
    <recommendedName>
        <fullName evidence="1">F-box domain-containing protein</fullName>
    </recommendedName>
</protein>
<name>A0ABR4DPU7_9PEZI</name>
<gene>
    <name evidence="2" type="ORF">FJTKL_06947</name>
</gene>
<dbReference type="InterPro" id="IPR001810">
    <property type="entry name" value="F-box_dom"/>
</dbReference>
<dbReference type="EMBL" id="JBAWTH010000251">
    <property type="protein sequence ID" value="KAL2272320.1"/>
    <property type="molecule type" value="Genomic_DNA"/>
</dbReference>
<dbReference type="Proteomes" id="UP001600888">
    <property type="component" value="Unassembled WGS sequence"/>
</dbReference>
<evidence type="ECO:0000313" key="3">
    <source>
        <dbReference type="Proteomes" id="UP001600888"/>
    </source>
</evidence>
<organism evidence="2 3">
    <name type="scientific">Diaporthe vaccinii</name>
    <dbReference type="NCBI Taxonomy" id="105482"/>
    <lineage>
        <taxon>Eukaryota</taxon>
        <taxon>Fungi</taxon>
        <taxon>Dikarya</taxon>
        <taxon>Ascomycota</taxon>
        <taxon>Pezizomycotina</taxon>
        <taxon>Sordariomycetes</taxon>
        <taxon>Sordariomycetidae</taxon>
        <taxon>Diaporthales</taxon>
        <taxon>Diaporthaceae</taxon>
        <taxon>Diaporthe</taxon>
        <taxon>Diaporthe eres species complex</taxon>
    </lineage>
</organism>
<evidence type="ECO:0000313" key="2">
    <source>
        <dbReference type="EMBL" id="KAL2272320.1"/>
    </source>
</evidence>
<feature type="domain" description="F-box" evidence="1">
    <location>
        <begin position="25"/>
        <end position="69"/>
    </location>
</feature>
<accession>A0ABR4DPU7</accession>
<proteinExistence type="predicted"/>
<keyword evidence="3" id="KW-1185">Reference proteome</keyword>
<reference evidence="2 3" key="1">
    <citation type="submission" date="2024-03" db="EMBL/GenBank/DDBJ databases">
        <title>A high-quality draft genome sequence of Diaporthe vaccinii, a causative agent of upright dieback and viscid rot disease in cranberry plants.</title>
        <authorList>
            <person name="Sarrasin M."/>
            <person name="Lang B.F."/>
            <person name="Burger G."/>
        </authorList>
    </citation>
    <scope>NUCLEOTIDE SEQUENCE [LARGE SCALE GENOMIC DNA]</scope>
    <source>
        <strain evidence="2 3">IS7</strain>
    </source>
</reference>
<evidence type="ECO:0000259" key="1">
    <source>
        <dbReference type="PROSITE" id="PS50181"/>
    </source>
</evidence>
<comment type="caution">
    <text evidence="2">The sequence shown here is derived from an EMBL/GenBank/DDBJ whole genome shotgun (WGS) entry which is preliminary data.</text>
</comment>
<dbReference type="PROSITE" id="PS50181">
    <property type="entry name" value="FBOX"/>
    <property type="match status" value="1"/>
</dbReference>